<evidence type="ECO:0000256" key="3">
    <source>
        <dbReference type="SAM" id="SignalP"/>
    </source>
</evidence>
<protein>
    <submittedName>
        <fullName evidence="5">Cytolysin and hemolysin HlyA Pore-forming toxin</fullName>
    </submittedName>
</protein>
<gene>
    <name evidence="5" type="ORF">C9I89_08025</name>
</gene>
<dbReference type="SMART" id="SM00458">
    <property type="entry name" value="RICIN"/>
    <property type="match status" value="1"/>
</dbReference>
<dbReference type="PROSITE" id="PS50231">
    <property type="entry name" value="RICIN_B_LECTIN"/>
    <property type="match status" value="1"/>
</dbReference>
<dbReference type="InterPro" id="IPR000772">
    <property type="entry name" value="Ricin_B_lectin"/>
</dbReference>
<dbReference type="Gene3D" id="3.30.110.130">
    <property type="entry name" value="Hemolytic toxin, N-terminal domain"/>
    <property type="match status" value="1"/>
</dbReference>
<dbReference type="Pfam" id="PF07968">
    <property type="entry name" value="Leukocidin"/>
    <property type="match status" value="1"/>
</dbReference>
<dbReference type="CDD" id="cd23423">
    <property type="entry name" value="beta-trefoil_Ricin_hemolysin"/>
    <property type="match status" value="1"/>
</dbReference>
<dbReference type="OrthoDB" id="6194540at2"/>
<keyword evidence="6" id="KW-1185">Reference proteome</keyword>
<sequence>MIRKTNLITLAMMGLMATTTWAAGIDEPAGSAINMLSSLQDVSSVNYINAEYLLDNDVMPLSLTEIKTQVLNEDKRYFIDFSNIATEVDKNTAKSKLRHSMGIGLTGDMIIISAYKGELMFSQLDGEDDPNITLLEGEPKRASRNKRSTTQLSNPDNSIPNVAFYLHANRRISDRECNLTWNTFDGPVTSNRRCNNPNISLIYKVNLQRSLPYDTMGSSTPDAKIVRIGIDDSTQGTGIHLNNTLGKRYLTTHGIPWPEGGNEAEFVTTAIARNYEFNFNASNGKANVLRTVPASNLNANYNHKEVSTFNFGISGGVEVNKDGPKAKLDANASWSESKWLTFDTRDYRVERSSNGTRHVAFKWAREQYPNAESIKNVNTHGISAKLVIPANLSLINPIGYASFTPKMEVIYKASPTETGTTTLTVDSAVDITGFRYSSSVTGFFGVRTYHSEDSDNQVKRVNKNVSFVVDWEHPVFTGGRPVNLQLASFNNKCISADHQQNLITQECDEDNFQQAFIFNSTGQYISAQNTKLCLDGEQLDQLQTCSSRLSQRWQWGEGTSQLQNLFTKEYLGHNKATGKLSLVSDQNNDIKTDMYSSYVNVFKQSSVQKN</sequence>
<dbReference type="GO" id="GO:0051715">
    <property type="term" value="P:cytolysis in another organism"/>
    <property type="evidence" value="ECO:0007669"/>
    <property type="project" value="InterPro"/>
</dbReference>
<dbReference type="AlphaFoldDB" id="A0A2T3N0F1"/>
<evidence type="ECO:0000256" key="2">
    <source>
        <dbReference type="SAM" id="MobiDB-lite"/>
    </source>
</evidence>
<dbReference type="Pfam" id="PF12563">
    <property type="entry name" value="Hemolysin_N"/>
    <property type="match status" value="1"/>
</dbReference>
<dbReference type="Gene3D" id="2.70.240.20">
    <property type="entry name" value="Leukocidin/Hemolysin toxin, cytolysin domain"/>
    <property type="match status" value="1"/>
</dbReference>
<evidence type="ECO:0000313" key="6">
    <source>
        <dbReference type="Proteomes" id="UP000240904"/>
    </source>
</evidence>
<comment type="caution">
    <text evidence="5">The sequence shown here is derived from an EMBL/GenBank/DDBJ whole genome shotgun (WGS) entry which is preliminary data.</text>
</comment>
<dbReference type="SUPFAM" id="SSF50370">
    <property type="entry name" value="Ricin B-like lectins"/>
    <property type="match status" value="1"/>
</dbReference>
<dbReference type="EMBL" id="PYMC01000004">
    <property type="protein sequence ID" value="PSW05683.1"/>
    <property type="molecule type" value="Genomic_DNA"/>
</dbReference>
<feature type="signal peptide" evidence="3">
    <location>
        <begin position="1"/>
        <end position="22"/>
    </location>
</feature>
<dbReference type="InterPro" id="IPR035992">
    <property type="entry name" value="Ricin_B-like_lectins"/>
</dbReference>
<dbReference type="InterPro" id="IPR016183">
    <property type="entry name" value="Leukocidin/Hemolysin_toxin"/>
</dbReference>
<dbReference type="InterPro" id="IPR043080">
    <property type="entry name" value="Hemolysin_N_sf"/>
</dbReference>
<reference evidence="5 6" key="1">
    <citation type="submission" date="2018-03" db="EMBL/GenBank/DDBJ databases">
        <title>Whole genome sequencing of Histamine producing bacteria.</title>
        <authorList>
            <person name="Butler K."/>
        </authorList>
    </citation>
    <scope>NUCLEOTIDE SEQUENCE [LARGE SCALE GENOMIC DNA]</scope>
    <source>
        <strain evidence="5 6">DSM 16190</strain>
    </source>
</reference>
<dbReference type="Gene3D" id="6.20.40.20">
    <property type="entry name" value="Leukocidin/Hemolysin toxin, pre-stem domain"/>
    <property type="match status" value="1"/>
</dbReference>
<dbReference type="InterPro" id="IPR044883">
    <property type="entry name" value="Hemolysin_pre-stem_dom_sf"/>
</dbReference>
<keyword evidence="1 3" id="KW-0732">Signal</keyword>
<evidence type="ECO:0000256" key="1">
    <source>
        <dbReference type="ARBA" id="ARBA00022729"/>
    </source>
</evidence>
<evidence type="ECO:0000313" key="5">
    <source>
        <dbReference type="EMBL" id="PSW05683.1"/>
    </source>
</evidence>
<feature type="chain" id="PRO_5015486197" evidence="3">
    <location>
        <begin position="23"/>
        <end position="610"/>
    </location>
</feature>
<dbReference type="RefSeq" id="WP_107282834.1">
    <property type="nucleotide sequence ID" value="NZ_PYMC01000004.1"/>
</dbReference>
<evidence type="ECO:0000259" key="4">
    <source>
        <dbReference type="SMART" id="SM00458"/>
    </source>
</evidence>
<organism evidence="5 6">
    <name type="scientific">Photobacterium lipolyticum</name>
    <dbReference type="NCBI Taxonomy" id="266810"/>
    <lineage>
        <taxon>Bacteria</taxon>
        <taxon>Pseudomonadati</taxon>
        <taxon>Pseudomonadota</taxon>
        <taxon>Gammaproteobacteria</taxon>
        <taxon>Vibrionales</taxon>
        <taxon>Vibrionaceae</taxon>
        <taxon>Photobacterium</taxon>
    </lineage>
</organism>
<proteinExistence type="predicted"/>
<dbReference type="Proteomes" id="UP000240904">
    <property type="component" value="Unassembled WGS sequence"/>
</dbReference>
<accession>A0A2T3N0F1</accession>
<feature type="domain" description="Ricin B lectin" evidence="4">
    <location>
        <begin position="480"/>
        <end position="597"/>
    </location>
</feature>
<name>A0A2T3N0F1_9GAMM</name>
<dbReference type="InterPro" id="IPR022220">
    <property type="entry name" value="Hemolysin_N"/>
</dbReference>
<dbReference type="GO" id="GO:0005576">
    <property type="term" value="C:extracellular region"/>
    <property type="evidence" value="ECO:0007669"/>
    <property type="project" value="InterPro"/>
</dbReference>
<feature type="region of interest" description="Disordered" evidence="2">
    <location>
        <begin position="135"/>
        <end position="154"/>
    </location>
</feature>